<name>A0A182EZW1_ONCOC</name>
<proteinExistence type="predicted"/>
<dbReference type="Proteomes" id="UP000271087">
    <property type="component" value="Unassembled WGS sequence"/>
</dbReference>
<gene>
    <name evidence="1" type="ORF">NOO_LOCUS13723</name>
</gene>
<protein>
    <submittedName>
        <fullName evidence="3">Clip domain-containing protein</fullName>
    </submittedName>
</protein>
<dbReference type="WBParaSite" id="nOo.2.0.1.t13723-RA">
    <property type="protein sequence ID" value="nOo.2.0.1.t13723-RA"/>
    <property type="gene ID" value="nOo.2.0.1.g13723"/>
</dbReference>
<dbReference type="EMBL" id="UYRW01018094">
    <property type="protein sequence ID" value="VDN04836.1"/>
    <property type="molecule type" value="Genomic_DNA"/>
</dbReference>
<reference evidence="1 2" key="2">
    <citation type="submission" date="2018-08" db="EMBL/GenBank/DDBJ databases">
        <authorList>
            <person name="Laetsch R D."/>
            <person name="Stevens L."/>
            <person name="Kumar S."/>
            <person name="Blaxter L. M."/>
        </authorList>
    </citation>
    <scope>NUCLEOTIDE SEQUENCE [LARGE SCALE GENOMIC DNA]</scope>
</reference>
<keyword evidence="2" id="KW-1185">Reference proteome</keyword>
<sequence>WADNRCLKPDMLNCGEPICSIEEDDSGAVCPSGGYRFRQFVPTTHSSSERKDDGGGSIGRCRCRCLLPGVSLP</sequence>
<evidence type="ECO:0000313" key="3">
    <source>
        <dbReference type="WBParaSite" id="nOo.2.0.1.t13723-RA"/>
    </source>
</evidence>
<evidence type="ECO:0000313" key="1">
    <source>
        <dbReference type="EMBL" id="VDN04836.1"/>
    </source>
</evidence>
<evidence type="ECO:0000313" key="2">
    <source>
        <dbReference type="Proteomes" id="UP000271087"/>
    </source>
</evidence>
<dbReference type="AlphaFoldDB" id="A0A182EZW1"/>
<accession>A0A182EZW1</accession>
<organism evidence="3">
    <name type="scientific">Onchocerca ochengi</name>
    <name type="common">Filarial nematode worm</name>
    <dbReference type="NCBI Taxonomy" id="42157"/>
    <lineage>
        <taxon>Eukaryota</taxon>
        <taxon>Metazoa</taxon>
        <taxon>Ecdysozoa</taxon>
        <taxon>Nematoda</taxon>
        <taxon>Chromadorea</taxon>
        <taxon>Rhabditida</taxon>
        <taxon>Spirurina</taxon>
        <taxon>Spiruromorpha</taxon>
        <taxon>Filarioidea</taxon>
        <taxon>Onchocercidae</taxon>
        <taxon>Onchocerca</taxon>
    </lineage>
</organism>
<reference evidence="3" key="1">
    <citation type="submission" date="2016-06" db="UniProtKB">
        <authorList>
            <consortium name="WormBaseParasite"/>
        </authorList>
    </citation>
    <scope>IDENTIFICATION</scope>
</reference>